<accession>A0A2A5RN68</accession>
<proteinExistence type="predicted"/>
<dbReference type="STRING" id="1291764.GCA_001311235_00648"/>
<dbReference type="GO" id="GO:0000270">
    <property type="term" value="P:peptidoglycan metabolic process"/>
    <property type="evidence" value="ECO:0007669"/>
    <property type="project" value="TreeGrafter"/>
</dbReference>
<sequence>MLTKINDRPQNLVGYDTILVLRSQINGKTLATSYPATVTQNRLDAAIKIAHKNPSSKLIVSGYQGSNEFVREADGMARYLENNGISATRIIKEEKARNTYENLANSKHYFRGKVIVVTSDFHLERSLILAKKQHLRGLTGYAAPTTIKQPFLYTGYYGHEVLGLARALILGK</sequence>
<dbReference type="InterPro" id="IPR051599">
    <property type="entry name" value="Cell_Envelope_Assoc"/>
</dbReference>
<gene>
    <name evidence="2" type="ORF">RT41_GL001161</name>
</gene>
<dbReference type="PANTHER" id="PTHR30336">
    <property type="entry name" value="INNER MEMBRANE PROTEIN, PROBABLE PERMEASE"/>
    <property type="match status" value="1"/>
</dbReference>
<dbReference type="Pfam" id="PF02698">
    <property type="entry name" value="DUF218"/>
    <property type="match status" value="1"/>
</dbReference>
<name>A0A2A5RN68_9LACT</name>
<evidence type="ECO:0000313" key="3">
    <source>
        <dbReference type="Proteomes" id="UP000218181"/>
    </source>
</evidence>
<dbReference type="GO" id="GO:0005886">
    <property type="term" value="C:plasma membrane"/>
    <property type="evidence" value="ECO:0007669"/>
    <property type="project" value="TreeGrafter"/>
</dbReference>
<dbReference type="GO" id="GO:0043164">
    <property type="term" value="P:Gram-negative-bacterium-type cell wall biogenesis"/>
    <property type="evidence" value="ECO:0007669"/>
    <property type="project" value="TreeGrafter"/>
</dbReference>
<reference evidence="2 3" key="1">
    <citation type="submission" date="2014-12" db="EMBL/GenBank/DDBJ databases">
        <title>Draft genome sequences of 10 type strains of Lactococcus.</title>
        <authorList>
            <person name="Sun Z."/>
            <person name="Zhong Z."/>
            <person name="Liu W."/>
            <person name="Zhang W."/>
            <person name="Zhang H."/>
        </authorList>
    </citation>
    <scope>NUCLEOTIDE SEQUENCE [LARGE SCALE GENOMIC DNA]</scope>
    <source>
        <strain evidence="2 3">JCM 16395</strain>
    </source>
</reference>
<dbReference type="EMBL" id="JXJU01000003">
    <property type="protein sequence ID" value="PCS00779.1"/>
    <property type="molecule type" value="Genomic_DNA"/>
</dbReference>
<protein>
    <recommendedName>
        <fullName evidence="1">DUF218 domain-containing protein</fullName>
    </recommendedName>
</protein>
<dbReference type="AlphaFoldDB" id="A0A2A5RN68"/>
<organism evidence="2 3">
    <name type="scientific">Lactococcus fujiensis JCM 16395</name>
    <dbReference type="NCBI Taxonomy" id="1291764"/>
    <lineage>
        <taxon>Bacteria</taxon>
        <taxon>Bacillati</taxon>
        <taxon>Bacillota</taxon>
        <taxon>Bacilli</taxon>
        <taxon>Lactobacillales</taxon>
        <taxon>Streptococcaceae</taxon>
        <taxon>Lactococcus</taxon>
    </lineage>
</organism>
<dbReference type="PANTHER" id="PTHR30336:SF4">
    <property type="entry name" value="ENVELOPE BIOGENESIS FACTOR ELYC"/>
    <property type="match status" value="1"/>
</dbReference>
<evidence type="ECO:0000313" key="2">
    <source>
        <dbReference type="EMBL" id="PCS00779.1"/>
    </source>
</evidence>
<dbReference type="InterPro" id="IPR003848">
    <property type="entry name" value="DUF218"/>
</dbReference>
<dbReference type="Gene3D" id="3.40.50.620">
    <property type="entry name" value="HUPs"/>
    <property type="match status" value="1"/>
</dbReference>
<keyword evidence="3" id="KW-1185">Reference proteome</keyword>
<evidence type="ECO:0000259" key="1">
    <source>
        <dbReference type="Pfam" id="PF02698"/>
    </source>
</evidence>
<dbReference type="Proteomes" id="UP000218181">
    <property type="component" value="Unassembled WGS sequence"/>
</dbReference>
<dbReference type="CDD" id="cd06259">
    <property type="entry name" value="YdcF-like"/>
    <property type="match status" value="1"/>
</dbReference>
<comment type="caution">
    <text evidence="2">The sequence shown here is derived from an EMBL/GenBank/DDBJ whole genome shotgun (WGS) entry which is preliminary data.</text>
</comment>
<dbReference type="InterPro" id="IPR014729">
    <property type="entry name" value="Rossmann-like_a/b/a_fold"/>
</dbReference>
<feature type="domain" description="DUF218" evidence="1">
    <location>
        <begin position="17"/>
        <end position="145"/>
    </location>
</feature>
<dbReference type="RefSeq" id="WP_252899264.1">
    <property type="nucleotide sequence ID" value="NZ_BBAL01000002.1"/>
</dbReference>